<dbReference type="OrthoDB" id="7173828at2"/>
<organism evidence="1 2">
    <name type="scientific">Caulobacter zeae</name>
    <dbReference type="NCBI Taxonomy" id="2055137"/>
    <lineage>
        <taxon>Bacteria</taxon>
        <taxon>Pseudomonadati</taxon>
        <taxon>Pseudomonadota</taxon>
        <taxon>Alphaproteobacteria</taxon>
        <taxon>Caulobacterales</taxon>
        <taxon>Caulobacteraceae</taxon>
        <taxon>Caulobacter</taxon>
    </lineage>
</organism>
<accession>A0A2N5DQ14</accession>
<reference evidence="1 2" key="1">
    <citation type="submission" date="2017-12" db="EMBL/GenBank/DDBJ databases">
        <title>The genome sequence of Caulobacter sp. 410.</title>
        <authorList>
            <person name="Gao J."/>
            <person name="Mao X."/>
            <person name="Sun J."/>
        </authorList>
    </citation>
    <scope>NUCLEOTIDE SEQUENCE [LARGE SCALE GENOMIC DNA]</scope>
    <source>
        <strain evidence="1 2">410</strain>
    </source>
</reference>
<dbReference type="AlphaFoldDB" id="A0A2N5DQ14"/>
<gene>
    <name evidence="1" type="ORF">SGCZBJ_03860</name>
</gene>
<keyword evidence="2" id="KW-1185">Reference proteome</keyword>
<sequence length="180" mass="19169">MVDYGGDLTPYLGGPVQRIERLGSRFALAVELPKLDQEEARVWVSRLLQAKRSSGVLGWPQLGNGVGDEGAPRVNGAGQGGTVLSLDGLPPNKAIKEGWFFSLNAGGRRYLHMITADAVASNLGAVTVTIEPMLRIVPPDNAVIELAAPKIEGLVQGNEGAWEPDLAEEVGLSFTLVERE</sequence>
<name>A0A2N5DQ14_9CAUL</name>
<protein>
    <submittedName>
        <fullName evidence="1">Uncharacterized protein</fullName>
    </submittedName>
</protein>
<dbReference type="RefSeq" id="WP_101716706.1">
    <property type="nucleotide sequence ID" value="NZ_PJRS01000010.1"/>
</dbReference>
<proteinExistence type="predicted"/>
<dbReference type="EMBL" id="PJRS01000010">
    <property type="protein sequence ID" value="PLR28153.1"/>
    <property type="molecule type" value="Genomic_DNA"/>
</dbReference>
<comment type="caution">
    <text evidence="1">The sequence shown here is derived from an EMBL/GenBank/DDBJ whole genome shotgun (WGS) entry which is preliminary data.</text>
</comment>
<dbReference type="Proteomes" id="UP000234479">
    <property type="component" value="Unassembled WGS sequence"/>
</dbReference>
<evidence type="ECO:0000313" key="2">
    <source>
        <dbReference type="Proteomes" id="UP000234479"/>
    </source>
</evidence>
<evidence type="ECO:0000313" key="1">
    <source>
        <dbReference type="EMBL" id="PLR28153.1"/>
    </source>
</evidence>